<dbReference type="Proteomes" id="UP000235672">
    <property type="component" value="Unassembled WGS sequence"/>
</dbReference>
<dbReference type="AlphaFoldDB" id="A0A2J6QDT3"/>
<reference evidence="1 2" key="1">
    <citation type="submission" date="2016-05" db="EMBL/GenBank/DDBJ databases">
        <title>A degradative enzymes factory behind the ericoid mycorrhizal symbiosis.</title>
        <authorList>
            <consortium name="DOE Joint Genome Institute"/>
            <person name="Martino E."/>
            <person name="Morin E."/>
            <person name="Grelet G."/>
            <person name="Kuo A."/>
            <person name="Kohler A."/>
            <person name="Daghino S."/>
            <person name="Barry K."/>
            <person name="Choi C."/>
            <person name="Cichocki N."/>
            <person name="Clum A."/>
            <person name="Copeland A."/>
            <person name="Hainaut M."/>
            <person name="Haridas S."/>
            <person name="Labutti K."/>
            <person name="Lindquist E."/>
            <person name="Lipzen A."/>
            <person name="Khouja H.-R."/>
            <person name="Murat C."/>
            <person name="Ohm R."/>
            <person name="Olson A."/>
            <person name="Spatafora J."/>
            <person name="Veneault-Fourrey C."/>
            <person name="Henrissat B."/>
            <person name="Grigoriev I."/>
            <person name="Martin F."/>
            <person name="Perotto S."/>
        </authorList>
    </citation>
    <scope>NUCLEOTIDE SEQUENCE [LARGE SCALE GENOMIC DNA]</scope>
    <source>
        <strain evidence="1 2">UAMH 7357</strain>
    </source>
</reference>
<protein>
    <submittedName>
        <fullName evidence="1">Uncharacterized protein</fullName>
    </submittedName>
</protein>
<keyword evidence="2" id="KW-1185">Reference proteome</keyword>
<gene>
    <name evidence="1" type="ORF">NA56DRAFT_700052</name>
</gene>
<name>A0A2J6QDT3_9HELO</name>
<accession>A0A2J6QDT3</accession>
<dbReference type="EMBL" id="KZ613472">
    <property type="protein sequence ID" value="PMD24425.1"/>
    <property type="molecule type" value="Genomic_DNA"/>
</dbReference>
<sequence>MSEVTAARQTDGSDRRDFGPLHRVCRIRGWSEQKSRRNLWHRKKHLFLAISSLPGHARSPVWTFSAVHATWLAYRDDGNAGATSQIDIKDRRGGKRPLLCECEFSGHESYLWSSRECSRAAF</sequence>
<evidence type="ECO:0000313" key="2">
    <source>
        <dbReference type="Proteomes" id="UP000235672"/>
    </source>
</evidence>
<evidence type="ECO:0000313" key="1">
    <source>
        <dbReference type="EMBL" id="PMD24425.1"/>
    </source>
</evidence>
<proteinExistence type="predicted"/>
<organism evidence="1 2">
    <name type="scientific">Hyaloscypha hepaticicola</name>
    <dbReference type="NCBI Taxonomy" id="2082293"/>
    <lineage>
        <taxon>Eukaryota</taxon>
        <taxon>Fungi</taxon>
        <taxon>Dikarya</taxon>
        <taxon>Ascomycota</taxon>
        <taxon>Pezizomycotina</taxon>
        <taxon>Leotiomycetes</taxon>
        <taxon>Helotiales</taxon>
        <taxon>Hyaloscyphaceae</taxon>
        <taxon>Hyaloscypha</taxon>
    </lineage>
</organism>